<dbReference type="EMBL" id="BARU01002212">
    <property type="protein sequence ID" value="GAH25383.1"/>
    <property type="molecule type" value="Genomic_DNA"/>
</dbReference>
<organism evidence="2">
    <name type="scientific">marine sediment metagenome</name>
    <dbReference type="NCBI Taxonomy" id="412755"/>
    <lineage>
        <taxon>unclassified sequences</taxon>
        <taxon>metagenomes</taxon>
        <taxon>ecological metagenomes</taxon>
    </lineage>
</organism>
<sequence length="404" mass="45776">KGKGVFEGSLRSMAIPVKLTENFWSLSLSERRIHFFEDVMLNYIPQEIISENDLIAGGRFNTQLSDCLTKKETKRYWKGNLSVRHKFYKYHKSGFGNAGATSGHLIPDHETIIKKGFKYIYEKAETQYGQLNDHEKKGPKGQELRAMINAAKIPRKLAMKYAEECRKLKETASSSERVEELEQMAKNLGKVPWEPAETFWQGVQAIWLTHMLIMAEESYPGPGTSFGRTDLHLWHLYKKDVIDEKTISKEFAKDILGSFWFHCNTAYDAQIMVGKQGITSAFGQLMTLSGCGPNGEDLTNELTYTTLEVVDEWSPILEPKPNIRLHRNSPEKLLNIIVDMVSRSQGAPFLINFDERSIAGMITEGISPEEAWDYACVGCLENTMQGNDRSGTVNCNPNLTKSIE</sequence>
<dbReference type="InterPro" id="IPR004184">
    <property type="entry name" value="PFL_dom"/>
</dbReference>
<reference evidence="2" key="1">
    <citation type="journal article" date="2014" name="Front. Microbiol.">
        <title>High frequency of phylogenetically diverse reductive dehalogenase-homologous genes in deep subseafloor sedimentary metagenomes.</title>
        <authorList>
            <person name="Kawai M."/>
            <person name="Futagami T."/>
            <person name="Toyoda A."/>
            <person name="Takaki Y."/>
            <person name="Nishi S."/>
            <person name="Hori S."/>
            <person name="Arai W."/>
            <person name="Tsubouchi T."/>
            <person name="Morono Y."/>
            <person name="Uchiyama I."/>
            <person name="Ito T."/>
            <person name="Fujiyama A."/>
            <person name="Inagaki F."/>
            <person name="Takami H."/>
        </authorList>
    </citation>
    <scope>NUCLEOTIDE SEQUENCE</scope>
    <source>
        <strain evidence="2">Expedition CK06-06</strain>
    </source>
</reference>
<feature type="non-terminal residue" evidence="2">
    <location>
        <position position="404"/>
    </location>
</feature>
<dbReference type="PANTHER" id="PTHR43641">
    <property type="entry name" value="FORMATE ACETYLTRANSFERASE 3-RELATED"/>
    <property type="match status" value="1"/>
</dbReference>
<dbReference type="PANTHER" id="PTHR43641:SF2">
    <property type="entry name" value="DEHYDRATASE YBIW-RELATED"/>
    <property type="match status" value="1"/>
</dbReference>
<dbReference type="Pfam" id="PF02901">
    <property type="entry name" value="PFL-like"/>
    <property type="match status" value="1"/>
</dbReference>
<protein>
    <recommendedName>
        <fullName evidence="1">PFL domain-containing protein</fullName>
    </recommendedName>
</protein>
<comment type="caution">
    <text evidence="2">The sequence shown here is derived from an EMBL/GenBank/DDBJ whole genome shotgun (WGS) entry which is preliminary data.</text>
</comment>
<dbReference type="SUPFAM" id="SSF51998">
    <property type="entry name" value="PFL-like glycyl radical enzymes"/>
    <property type="match status" value="1"/>
</dbReference>
<dbReference type="PROSITE" id="PS51554">
    <property type="entry name" value="PFL"/>
    <property type="match status" value="1"/>
</dbReference>
<gene>
    <name evidence="2" type="ORF">S03H2_05328</name>
</gene>
<accession>X1FX79</accession>
<evidence type="ECO:0000313" key="2">
    <source>
        <dbReference type="EMBL" id="GAH25383.1"/>
    </source>
</evidence>
<dbReference type="GO" id="GO:0005829">
    <property type="term" value="C:cytosol"/>
    <property type="evidence" value="ECO:0007669"/>
    <property type="project" value="TreeGrafter"/>
</dbReference>
<dbReference type="Gene3D" id="3.20.70.20">
    <property type="match status" value="1"/>
</dbReference>
<proteinExistence type="predicted"/>
<evidence type="ECO:0000259" key="1">
    <source>
        <dbReference type="PROSITE" id="PS51554"/>
    </source>
</evidence>
<dbReference type="GO" id="GO:0003824">
    <property type="term" value="F:catalytic activity"/>
    <property type="evidence" value="ECO:0007669"/>
    <property type="project" value="InterPro"/>
</dbReference>
<feature type="domain" description="PFL" evidence="1">
    <location>
        <begin position="1"/>
        <end position="404"/>
    </location>
</feature>
<dbReference type="AlphaFoldDB" id="X1FX79"/>
<dbReference type="InterPro" id="IPR051215">
    <property type="entry name" value="GRE"/>
</dbReference>
<name>X1FX79_9ZZZZ</name>
<feature type="non-terminal residue" evidence="2">
    <location>
        <position position="1"/>
    </location>
</feature>